<name>A0A1I8ICT3_9PLAT</name>
<reference evidence="4" key="1">
    <citation type="submission" date="2016-11" db="UniProtKB">
        <authorList>
            <consortium name="WormBaseParasite"/>
        </authorList>
    </citation>
    <scope>IDENTIFICATION</scope>
</reference>
<dbReference type="WBParaSite" id="maker-uti_cns_0011661-snap-gene-0.2-mRNA-1">
    <property type="protein sequence ID" value="maker-uti_cns_0011661-snap-gene-0.2-mRNA-1"/>
    <property type="gene ID" value="maker-uti_cns_0011661-snap-gene-0.2"/>
</dbReference>
<dbReference type="SUPFAM" id="SSF48726">
    <property type="entry name" value="Immunoglobulin"/>
    <property type="match status" value="1"/>
</dbReference>
<dbReference type="InterPro" id="IPR007110">
    <property type="entry name" value="Ig-like_dom"/>
</dbReference>
<dbReference type="Gene3D" id="2.60.40.10">
    <property type="entry name" value="Immunoglobulins"/>
    <property type="match status" value="1"/>
</dbReference>
<dbReference type="AlphaFoldDB" id="A0A1I8ICT3"/>
<sequence>EISVPKQLRYGASVQFACWSYRTGAQEIDLNWSRGLRQSKSLEFVTMPDGSRRNRITCRFKLDNVTLDDGGNYTCVKTLMSNNQVLGQATAALGKVRLSSQMRQLLGPLLSAKTSPPTQQPETLLPEQQYYSPGQETWRQQQQKQLLQQQQRLSTHYRGSKTEGVILNDAGPSTTGDRQRPSSGNEVDFSYSETNRRHGSSGRTQQTQMPAMSRYRTSSLRGVFRTADIVASFQAAHLLARPHWSVMLYLGYRRFVELSRQVPRPCKTPPPGSRPKRLLRREARLALPGVSSSLPLTPLLCRELRDAVSVFIDLARIPTEPVMLLA</sequence>
<evidence type="ECO:0000256" key="1">
    <source>
        <dbReference type="SAM" id="MobiDB-lite"/>
    </source>
</evidence>
<dbReference type="InterPro" id="IPR036179">
    <property type="entry name" value="Ig-like_dom_sf"/>
</dbReference>
<feature type="compositionally biased region" description="Polar residues" evidence="1">
    <location>
        <begin position="171"/>
        <end position="185"/>
    </location>
</feature>
<feature type="compositionally biased region" description="Low complexity" evidence="1">
    <location>
        <begin position="139"/>
        <end position="153"/>
    </location>
</feature>
<dbReference type="Pfam" id="PF00047">
    <property type="entry name" value="ig"/>
    <property type="match status" value="1"/>
</dbReference>
<evidence type="ECO:0000313" key="4">
    <source>
        <dbReference type="WBParaSite" id="maker-uti_cns_0011661-snap-gene-0.2-mRNA-1"/>
    </source>
</evidence>
<dbReference type="PROSITE" id="PS50835">
    <property type="entry name" value="IG_LIKE"/>
    <property type="match status" value="1"/>
</dbReference>
<keyword evidence="3" id="KW-1185">Reference proteome</keyword>
<evidence type="ECO:0000313" key="3">
    <source>
        <dbReference type="Proteomes" id="UP000095280"/>
    </source>
</evidence>
<feature type="domain" description="Ig-like" evidence="2">
    <location>
        <begin position="1"/>
        <end position="92"/>
    </location>
</feature>
<organism evidence="3 4">
    <name type="scientific">Macrostomum lignano</name>
    <dbReference type="NCBI Taxonomy" id="282301"/>
    <lineage>
        <taxon>Eukaryota</taxon>
        <taxon>Metazoa</taxon>
        <taxon>Spiralia</taxon>
        <taxon>Lophotrochozoa</taxon>
        <taxon>Platyhelminthes</taxon>
        <taxon>Rhabditophora</taxon>
        <taxon>Macrostomorpha</taxon>
        <taxon>Macrostomida</taxon>
        <taxon>Macrostomidae</taxon>
        <taxon>Macrostomum</taxon>
    </lineage>
</organism>
<dbReference type="InterPro" id="IPR013151">
    <property type="entry name" value="Immunoglobulin_dom"/>
</dbReference>
<evidence type="ECO:0000259" key="2">
    <source>
        <dbReference type="PROSITE" id="PS50835"/>
    </source>
</evidence>
<dbReference type="InterPro" id="IPR013783">
    <property type="entry name" value="Ig-like_fold"/>
</dbReference>
<feature type="compositionally biased region" description="Polar residues" evidence="1">
    <location>
        <begin position="201"/>
        <end position="213"/>
    </location>
</feature>
<proteinExistence type="predicted"/>
<feature type="region of interest" description="Disordered" evidence="1">
    <location>
        <begin position="134"/>
        <end position="213"/>
    </location>
</feature>
<dbReference type="Proteomes" id="UP000095280">
    <property type="component" value="Unplaced"/>
</dbReference>
<protein>
    <submittedName>
        <fullName evidence="4">Ig-like domain-containing protein</fullName>
    </submittedName>
</protein>
<accession>A0A1I8ICT3</accession>